<evidence type="ECO:0000313" key="4">
    <source>
        <dbReference type="Proteomes" id="UP000293764"/>
    </source>
</evidence>
<dbReference type="OrthoDB" id="3176965at2"/>
<dbReference type="InterPro" id="IPR003115">
    <property type="entry name" value="ParB_N"/>
</dbReference>
<dbReference type="SUPFAM" id="SSF110849">
    <property type="entry name" value="ParB/Sulfiredoxin"/>
    <property type="match status" value="1"/>
</dbReference>
<dbReference type="InterPro" id="IPR050336">
    <property type="entry name" value="Chromosome_partition/occlusion"/>
</dbReference>
<feature type="region of interest" description="Disordered" evidence="1">
    <location>
        <begin position="123"/>
        <end position="156"/>
    </location>
</feature>
<evidence type="ECO:0000256" key="1">
    <source>
        <dbReference type="SAM" id="MobiDB-lite"/>
    </source>
</evidence>
<gene>
    <name evidence="3" type="ORF">EUA98_19115</name>
</gene>
<feature type="domain" description="ParB-like N-terminal" evidence="2">
    <location>
        <begin position="10"/>
        <end position="94"/>
    </location>
</feature>
<dbReference type="GO" id="GO:0007059">
    <property type="term" value="P:chromosome segregation"/>
    <property type="evidence" value="ECO:0007669"/>
    <property type="project" value="TreeGrafter"/>
</dbReference>
<organism evidence="3 4">
    <name type="scientific">Pengzhenrongella frigida</name>
    <dbReference type="NCBI Taxonomy" id="1259133"/>
    <lineage>
        <taxon>Bacteria</taxon>
        <taxon>Bacillati</taxon>
        <taxon>Actinomycetota</taxon>
        <taxon>Actinomycetes</taxon>
        <taxon>Micrococcales</taxon>
        <taxon>Pengzhenrongella</taxon>
    </lineage>
</organism>
<name>A0A4Q5MV64_9MICO</name>
<dbReference type="PANTHER" id="PTHR33375">
    <property type="entry name" value="CHROMOSOME-PARTITIONING PROTEIN PARB-RELATED"/>
    <property type="match status" value="1"/>
</dbReference>
<evidence type="ECO:0000313" key="3">
    <source>
        <dbReference type="EMBL" id="RYV49375.1"/>
    </source>
</evidence>
<dbReference type="PANTHER" id="PTHR33375:SF1">
    <property type="entry name" value="CHROMOSOME-PARTITIONING PROTEIN PARB-RELATED"/>
    <property type="match status" value="1"/>
</dbReference>
<dbReference type="GO" id="GO:0005694">
    <property type="term" value="C:chromosome"/>
    <property type="evidence" value="ECO:0007669"/>
    <property type="project" value="TreeGrafter"/>
</dbReference>
<dbReference type="RefSeq" id="WP_130104276.1">
    <property type="nucleotide sequence ID" value="NZ_SDWW01000084.1"/>
</dbReference>
<protein>
    <recommendedName>
        <fullName evidence="2">ParB-like N-terminal domain-containing protein</fullName>
    </recommendedName>
</protein>
<feature type="region of interest" description="Disordered" evidence="1">
    <location>
        <begin position="246"/>
        <end position="271"/>
    </location>
</feature>
<dbReference type="Gene3D" id="3.90.1530.30">
    <property type="match status" value="1"/>
</dbReference>
<sequence>MSDTSGFLQLDRSVDSIGVGARHRKDLGDLGVLARSIADRGLLQPITITPDGALVCGLRRLEAIKQLGWRTTNVWVRRVSDGAQRLLAEQDENAIRKPYTDLEAEELYREIKTLLAEEADRHQAARRFGSPSADSETARSRGVPDSGTPRDLVGNSRKRAALLVTGTASHTRMEQIGQIRDLAADPAQPQRIRDVATRALEHIRAGNPVNPAYQSVQAALGKTVAAPDRPRPTDAELEALAQATLKRSQAPAKGKSRPPANPPPSTTGFTGSRRMWVLTFRDLDGWLSGYDPADLATSVSAAEWATFERVLAQMTAFAEAGRAERDVVREMV</sequence>
<dbReference type="GO" id="GO:0045881">
    <property type="term" value="P:positive regulation of sporulation resulting in formation of a cellular spore"/>
    <property type="evidence" value="ECO:0007669"/>
    <property type="project" value="TreeGrafter"/>
</dbReference>
<dbReference type="InterPro" id="IPR036086">
    <property type="entry name" value="ParB/Sulfiredoxin_sf"/>
</dbReference>
<dbReference type="EMBL" id="SDWW01000084">
    <property type="protein sequence ID" value="RYV49375.1"/>
    <property type="molecule type" value="Genomic_DNA"/>
</dbReference>
<proteinExistence type="predicted"/>
<accession>A0A4Q5MV64</accession>
<keyword evidence="4" id="KW-1185">Reference proteome</keyword>
<evidence type="ECO:0000259" key="2">
    <source>
        <dbReference type="SMART" id="SM00470"/>
    </source>
</evidence>
<reference evidence="3 4" key="1">
    <citation type="submission" date="2019-01" db="EMBL/GenBank/DDBJ databases">
        <title>Novel species of Cellulomonas.</title>
        <authorList>
            <person name="Liu Q."/>
            <person name="Xin Y.-H."/>
        </authorList>
    </citation>
    <scope>NUCLEOTIDE SEQUENCE [LARGE SCALE GENOMIC DNA]</scope>
    <source>
        <strain evidence="3 4">HLT2-17</strain>
    </source>
</reference>
<dbReference type="SMART" id="SM00470">
    <property type="entry name" value="ParB"/>
    <property type="match status" value="1"/>
</dbReference>
<dbReference type="Proteomes" id="UP000293764">
    <property type="component" value="Unassembled WGS sequence"/>
</dbReference>
<dbReference type="Pfam" id="PF02195">
    <property type="entry name" value="ParB_N"/>
    <property type="match status" value="1"/>
</dbReference>
<comment type="caution">
    <text evidence="3">The sequence shown here is derived from an EMBL/GenBank/DDBJ whole genome shotgun (WGS) entry which is preliminary data.</text>
</comment>
<dbReference type="AlphaFoldDB" id="A0A4Q5MV64"/>